<dbReference type="Gene3D" id="1.10.30.10">
    <property type="entry name" value="High mobility group box domain"/>
    <property type="match status" value="1"/>
</dbReference>
<feature type="DNA-binding region" description="HMG box" evidence="2">
    <location>
        <begin position="109"/>
        <end position="182"/>
    </location>
</feature>
<evidence type="ECO:0000256" key="2">
    <source>
        <dbReference type="PROSITE-ProRule" id="PRU00267"/>
    </source>
</evidence>
<feature type="compositionally biased region" description="Basic and acidic residues" evidence="3">
    <location>
        <begin position="99"/>
        <end position="108"/>
    </location>
</feature>
<dbReference type="Pfam" id="PF00505">
    <property type="entry name" value="HMG_box"/>
    <property type="match status" value="1"/>
</dbReference>
<dbReference type="GO" id="GO:0003677">
    <property type="term" value="F:DNA binding"/>
    <property type="evidence" value="ECO:0007669"/>
    <property type="project" value="UniProtKB-UniRule"/>
</dbReference>
<keyword evidence="1 2" id="KW-0238">DNA-binding</keyword>
<dbReference type="InterPro" id="IPR009071">
    <property type="entry name" value="HMG_box_dom"/>
</dbReference>
<evidence type="ECO:0000256" key="3">
    <source>
        <dbReference type="SAM" id="MobiDB-lite"/>
    </source>
</evidence>
<name>A0A553PBY0_TIGCA</name>
<accession>A0A553PBY0</accession>
<dbReference type="PROSITE" id="PS50118">
    <property type="entry name" value="HMG_BOX_2"/>
    <property type="match status" value="1"/>
</dbReference>
<dbReference type="GO" id="GO:0005634">
    <property type="term" value="C:nucleus"/>
    <property type="evidence" value="ECO:0007669"/>
    <property type="project" value="UniProtKB-UniRule"/>
</dbReference>
<dbReference type="InterPro" id="IPR050342">
    <property type="entry name" value="HMGB"/>
</dbReference>
<dbReference type="AlphaFoldDB" id="A0A553PBY0"/>
<dbReference type="OMA" id="RWREAPM"/>
<sequence>MGRMMPKTDNEHLANRIYEIQTLIKKERRKKRLLMMKLDQIGDNYRNVPIIMPPKEVENFQLAMASGGLYGKGDKNASGAPKRKPGRPPKGPVGRPPKKPKEGKDPNLPKRPQNPFFQYCQEQRARVHREYQREQNVELSKKELTKILAQRWHEMGSEQKKIYNLLFEEEKQRYSANISEYQLAKAKESLLKS</sequence>
<evidence type="ECO:0000259" key="4">
    <source>
        <dbReference type="PROSITE" id="PS50118"/>
    </source>
</evidence>
<evidence type="ECO:0000313" key="5">
    <source>
        <dbReference type="EMBL" id="TRY75159.1"/>
    </source>
</evidence>
<dbReference type="PANTHER" id="PTHR48112:SF22">
    <property type="entry name" value="MITOCHONDRIAL TRANSCRIPTION FACTOR A, ISOFORM B"/>
    <property type="match status" value="1"/>
</dbReference>
<dbReference type="SUPFAM" id="SSF47095">
    <property type="entry name" value="HMG-box"/>
    <property type="match status" value="1"/>
</dbReference>
<protein>
    <recommendedName>
        <fullName evidence="4">HMG box domain-containing protein</fullName>
    </recommendedName>
</protein>
<dbReference type="InterPro" id="IPR036910">
    <property type="entry name" value="HMG_box_dom_sf"/>
</dbReference>
<evidence type="ECO:0000256" key="1">
    <source>
        <dbReference type="ARBA" id="ARBA00023125"/>
    </source>
</evidence>
<comment type="caution">
    <text evidence="5">The sequence shown here is derived from an EMBL/GenBank/DDBJ whole genome shotgun (WGS) entry which is preliminary data.</text>
</comment>
<feature type="domain" description="HMG box" evidence="4">
    <location>
        <begin position="109"/>
        <end position="182"/>
    </location>
</feature>
<feature type="region of interest" description="Disordered" evidence="3">
    <location>
        <begin position="71"/>
        <end position="115"/>
    </location>
</feature>
<dbReference type="EMBL" id="VCGU01000005">
    <property type="protein sequence ID" value="TRY75159.1"/>
    <property type="molecule type" value="Genomic_DNA"/>
</dbReference>
<proteinExistence type="predicted"/>
<keyword evidence="6" id="KW-1185">Reference proteome</keyword>
<dbReference type="Proteomes" id="UP000318571">
    <property type="component" value="Chromosome 2"/>
</dbReference>
<organism evidence="5 6">
    <name type="scientific">Tigriopus californicus</name>
    <name type="common">Marine copepod</name>
    <dbReference type="NCBI Taxonomy" id="6832"/>
    <lineage>
        <taxon>Eukaryota</taxon>
        <taxon>Metazoa</taxon>
        <taxon>Ecdysozoa</taxon>
        <taxon>Arthropoda</taxon>
        <taxon>Crustacea</taxon>
        <taxon>Multicrustacea</taxon>
        <taxon>Hexanauplia</taxon>
        <taxon>Copepoda</taxon>
        <taxon>Harpacticoida</taxon>
        <taxon>Harpacticidae</taxon>
        <taxon>Tigriopus</taxon>
    </lineage>
</organism>
<reference evidence="5 6" key="1">
    <citation type="journal article" date="2018" name="Nat. Ecol. Evol.">
        <title>Genomic signatures of mitonuclear coevolution across populations of Tigriopus californicus.</title>
        <authorList>
            <person name="Barreto F.S."/>
            <person name="Watson E.T."/>
            <person name="Lima T.G."/>
            <person name="Willett C.S."/>
            <person name="Edmands S."/>
            <person name="Li W."/>
            <person name="Burton R.S."/>
        </authorList>
    </citation>
    <scope>NUCLEOTIDE SEQUENCE [LARGE SCALE GENOMIC DNA]</scope>
    <source>
        <strain evidence="5 6">San Diego</strain>
    </source>
</reference>
<dbReference type="STRING" id="6832.A0A553PBY0"/>
<dbReference type="PANTHER" id="PTHR48112">
    <property type="entry name" value="HIGH MOBILITY GROUP PROTEIN DSP1"/>
    <property type="match status" value="1"/>
</dbReference>
<gene>
    <name evidence="5" type="ORF">TCAL_08377</name>
</gene>
<keyword evidence="2" id="KW-0539">Nucleus</keyword>
<evidence type="ECO:0000313" key="6">
    <source>
        <dbReference type="Proteomes" id="UP000318571"/>
    </source>
</evidence>
<dbReference type="SMART" id="SM00398">
    <property type="entry name" value="HMG"/>
    <property type="match status" value="1"/>
</dbReference>